<reference evidence="2 3" key="1">
    <citation type="submission" date="2020-08" db="EMBL/GenBank/DDBJ databases">
        <title>Novel species isolated from subtropical streams in China.</title>
        <authorList>
            <person name="Lu H."/>
        </authorList>
    </citation>
    <scope>NUCLEOTIDE SEQUENCE [LARGE SCALE GENOMIC DNA]</scope>
    <source>
        <strain evidence="2 3">CCTCC AB 2015119</strain>
    </source>
</reference>
<dbReference type="EMBL" id="JACOFT010000007">
    <property type="protein sequence ID" value="MBC3813084.1"/>
    <property type="molecule type" value="Genomic_DNA"/>
</dbReference>
<dbReference type="Proteomes" id="UP000637632">
    <property type="component" value="Unassembled WGS sequence"/>
</dbReference>
<evidence type="ECO:0000313" key="2">
    <source>
        <dbReference type="EMBL" id="MBC3813084.1"/>
    </source>
</evidence>
<accession>A0ABR6XJJ3</accession>
<dbReference type="InterPro" id="IPR014571">
    <property type="entry name" value="UCP032620"/>
</dbReference>
<comment type="caution">
    <text evidence="2">The sequence shown here is derived from an EMBL/GenBank/DDBJ whole genome shotgun (WGS) entry which is preliminary data.</text>
</comment>
<gene>
    <name evidence="2" type="ORF">H8K26_16710</name>
</gene>
<feature type="domain" description="CD-NTase-associated protein 12/Pycsar effector protein TIR" evidence="1">
    <location>
        <begin position="140"/>
        <end position="257"/>
    </location>
</feature>
<keyword evidence="3" id="KW-1185">Reference proteome</keyword>
<proteinExistence type="predicted"/>
<organism evidence="2 3">
    <name type="scientific">Undibacterium aquatile</name>
    <dbReference type="NCBI Taxonomy" id="1537398"/>
    <lineage>
        <taxon>Bacteria</taxon>
        <taxon>Pseudomonadati</taxon>
        <taxon>Pseudomonadota</taxon>
        <taxon>Betaproteobacteria</taxon>
        <taxon>Burkholderiales</taxon>
        <taxon>Oxalobacteraceae</taxon>
        <taxon>Undibacterium</taxon>
    </lineage>
</organism>
<evidence type="ECO:0000313" key="3">
    <source>
        <dbReference type="Proteomes" id="UP000637632"/>
    </source>
</evidence>
<dbReference type="Pfam" id="PF10137">
    <property type="entry name" value="CAP12-PCTIR_TIR"/>
    <property type="match status" value="1"/>
</dbReference>
<evidence type="ECO:0000259" key="1">
    <source>
        <dbReference type="Pfam" id="PF10137"/>
    </source>
</evidence>
<dbReference type="PIRSF" id="PIRSF032620">
    <property type="entry name" value="UCP032620"/>
    <property type="match status" value="1"/>
</dbReference>
<sequence length="283" mass="31780">MYYHIIIETSEKVGKNGSNKKYSELDKTDINDVEGRIIIPFLNGESFQFNGYFLQASEIKRLVVRASKDTSKNLVEMKYRSMGRGVFMVLLASDVVQYDSYSNDITQEVLSKARVLINTQKSMSSKDSSAISNPSFDMNKVFIVHGRDDSAKAEVARFLENLGCSAIILHEQVNAGKTIIEKIDEHTNVGFGLVLYTPCDVGRFSKDKNLKNRARQNVVFEHGYLLGKLGRDKVCALVKGDVEPPSDISGVVYVPFDDHGAWKMKVVKEMQQLGYEVDMNKAL</sequence>
<dbReference type="InterPro" id="IPR019302">
    <property type="entry name" value="CAP12/PCTIR_TIR_dom"/>
</dbReference>
<name>A0ABR6XJJ3_9BURK</name>
<protein>
    <submittedName>
        <fullName evidence="2">Nucleotide-binding protein</fullName>
    </submittedName>
</protein>
<dbReference type="RefSeq" id="WP_190481044.1">
    <property type="nucleotide sequence ID" value="NZ_JACOFT010000007.1"/>
</dbReference>